<keyword evidence="2" id="KW-1185">Reference proteome</keyword>
<dbReference type="EMBL" id="CCXZ01000002">
    <property type="protein sequence ID" value="CEG14238.1"/>
    <property type="molecule type" value="Genomic_DNA"/>
</dbReference>
<sequence>MAYLDAGKACVRTPRAARLLCRCSSGGARYCANERKNAGQARRLDATFDGGDVQSGRRVAWVAWAAAGCVTARKRGSSMPRSP</sequence>
<evidence type="ECO:0000313" key="1">
    <source>
        <dbReference type="EMBL" id="CEG14238.1"/>
    </source>
</evidence>
<proteinExistence type="predicted"/>
<gene>
    <name evidence="1" type="ORF">XAC3562_100075</name>
</gene>
<reference evidence="1 2" key="1">
    <citation type="submission" date="2014-09" db="EMBL/GenBank/DDBJ databases">
        <authorList>
            <person name="Regsiter A."/>
        </authorList>
    </citation>
    <scope>NUCLEOTIDE SEQUENCE [LARGE SCALE GENOMIC DNA]</scope>
</reference>
<evidence type="ECO:0000313" key="2">
    <source>
        <dbReference type="Proteomes" id="UP000052230"/>
    </source>
</evidence>
<name>A0A0U5F9G7_XANCI</name>
<organism evidence="1 2">
    <name type="scientific">Xanthomonas citri pv. citri</name>
    <dbReference type="NCBI Taxonomy" id="611301"/>
    <lineage>
        <taxon>Bacteria</taxon>
        <taxon>Pseudomonadati</taxon>
        <taxon>Pseudomonadota</taxon>
        <taxon>Gammaproteobacteria</taxon>
        <taxon>Lysobacterales</taxon>
        <taxon>Lysobacteraceae</taxon>
        <taxon>Xanthomonas</taxon>
    </lineage>
</organism>
<protein>
    <submittedName>
        <fullName evidence="1">Uncharacterized protein</fullName>
    </submittedName>
</protein>
<accession>A0A0U5F9G7</accession>
<dbReference type="AlphaFoldDB" id="A0A0U5F9G7"/>
<comment type="caution">
    <text evidence="1">The sequence shown here is derived from an EMBL/GenBank/DDBJ whole genome shotgun (WGS) entry which is preliminary data.</text>
</comment>
<dbReference type="Proteomes" id="UP000052230">
    <property type="component" value="Unassembled WGS sequence"/>
</dbReference>